<dbReference type="EMBL" id="PPTA01000011">
    <property type="protein sequence ID" value="TFB00357.1"/>
    <property type="molecule type" value="Genomic_DNA"/>
</dbReference>
<evidence type="ECO:0000259" key="3">
    <source>
        <dbReference type="Pfam" id="PF13649"/>
    </source>
</evidence>
<dbReference type="SUPFAM" id="SSF53335">
    <property type="entry name" value="S-adenosyl-L-methionine-dependent methyltransferases"/>
    <property type="match status" value="1"/>
</dbReference>
<dbReference type="CDD" id="cd02440">
    <property type="entry name" value="AdoMet_MTases"/>
    <property type="match status" value="1"/>
</dbReference>
<feature type="signal peptide" evidence="2">
    <location>
        <begin position="1"/>
        <end position="19"/>
    </location>
</feature>
<feature type="compositionally biased region" description="Basic and acidic residues" evidence="1">
    <location>
        <begin position="205"/>
        <end position="226"/>
    </location>
</feature>
<reference evidence="4 5" key="1">
    <citation type="submission" date="2018-01" db="EMBL/GenBank/DDBJ databases">
        <title>Genome characterization of the sugarcane-associated fungus Trichoderma ghanense CCMA-1212 and their application in lignocelulose bioconversion.</title>
        <authorList>
            <person name="Steindorff A.S."/>
            <person name="Mendes T.D."/>
            <person name="Vilela E.S.D."/>
            <person name="Rodrigues D.S."/>
            <person name="Formighieri E.F."/>
            <person name="Melo I.S."/>
            <person name="Favaro L.C.L."/>
        </authorList>
    </citation>
    <scope>NUCLEOTIDE SEQUENCE [LARGE SCALE GENOMIC DNA]</scope>
    <source>
        <strain evidence="4 5">CCMA-1212</strain>
    </source>
</reference>
<evidence type="ECO:0000256" key="2">
    <source>
        <dbReference type="SAM" id="SignalP"/>
    </source>
</evidence>
<evidence type="ECO:0000313" key="4">
    <source>
        <dbReference type="EMBL" id="TFB00357.1"/>
    </source>
</evidence>
<keyword evidence="5" id="KW-1185">Reference proteome</keyword>
<evidence type="ECO:0000313" key="5">
    <source>
        <dbReference type="Proteomes" id="UP001642720"/>
    </source>
</evidence>
<dbReference type="RefSeq" id="XP_073556558.1">
    <property type="nucleotide sequence ID" value="XM_073705005.1"/>
</dbReference>
<proteinExistence type="predicted"/>
<protein>
    <recommendedName>
        <fullName evidence="3">Methyltransferase domain-containing protein</fullName>
    </recommendedName>
</protein>
<name>A0ABY2GXS3_9HYPO</name>
<accession>A0ABY2GXS3</accession>
<dbReference type="InterPro" id="IPR041698">
    <property type="entry name" value="Methyltransf_25"/>
</dbReference>
<dbReference type="Gene3D" id="3.40.50.150">
    <property type="entry name" value="Vaccinia Virus protein VP39"/>
    <property type="match status" value="1"/>
</dbReference>
<organism evidence="4 5">
    <name type="scientific">Trichoderma ghanense</name>
    <dbReference type="NCBI Taxonomy" id="65468"/>
    <lineage>
        <taxon>Eukaryota</taxon>
        <taxon>Fungi</taxon>
        <taxon>Dikarya</taxon>
        <taxon>Ascomycota</taxon>
        <taxon>Pezizomycotina</taxon>
        <taxon>Sordariomycetes</taxon>
        <taxon>Hypocreomycetidae</taxon>
        <taxon>Hypocreales</taxon>
        <taxon>Hypocreaceae</taxon>
        <taxon>Trichoderma</taxon>
    </lineage>
</organism>
<dbReference type="InterPro" id="IPR029063">
    <property type="entry name" value="SAM-dependent_MTases_sf"/>
</dbReference>
<comment type="caution">
    <text evidence="4">The sequence shown here is derived from an EMBL/GenBank/DDBJ whole genome shotgun (WGS) entry which is preliminary data.</text>
</comment>
<dbReference type="Pfam" id="PF13649">
    <property type="entry name" value="Methyltransf_25"/>
    <property type="match status" value="1"/>
</dbReference>
<dbReference type="Proteomes" id="UP001642720">
    <property type="component" value="Unassembled WGS sequence"/>
</dbReference>
<gene>
    <name evidence="4" type="ORF">CCMA1212_007844</name>
</gene>
<feature type="domain" description="Methyltransferase" evidence="3">
    <location>
        <begin position="291"/>
        <end position="394"/>
    </location>
</feature>
<dbReference type="GeneID" id="300579455"/>
<feature type="region of interest" description="Disordered" evidence="1">
    <location>
        <begin position="205"/>
        <end position="231"/>
    </location>
</feature>
<keyword evidence="2" id="KW-0732">Signal</keyword>
<sequence length="514" mass="56823">MLLLPWCPCALFPIPLLSALVCDCSPLRKICLSPSPRNKEAPANQGLSNPASIPEELVSLATIKHLGYNDKAAADIWGRWAACTSQLLDENGNIKRIAALASNAPADFCGREINHDFTVGRETAVLDACWATSLEAKLSSVVIVHATIRDSTIEDFSQQEVQRAYWSRRRMEAAYRNYRLPLELHRFKQASLIIGAAASRSDKVYEKDGLPSRDDGENGPQDERMDGSWSNMSTMSASHLAQEALSTWEKNAEFWDSSIGRQGNIYWKQLQEPSLKRLLGPTLGSKGCAALELATGNGLCARWLADNGASSVIATDGAFGMLEQARRHLESHQAGDKISFRKLDVAEEGDFVPLVEKAAEIGGFDIVLMNMALMDVATLDPLAEALPKLLEKDGVFVATLLHPVFMTSTYSRTVEVTYDPQTGDQIITRSKAIREYLHVKPSKGVFVVGQETRQFYFHRPLHELLGTFFKRGLVLDALEEPSFTDGDAVPQRAYATANFPQLPPILSFRLRRAQ</sequence>
<evidence type="ECO:0000256" key="1">
    <source>
        <dbReference type="SAM" id="MobiDB-lite"/>
    </source>
</evidence>
<feature type="chain" id="PRO_5045817369" description="Methyltransferase domain-containing protein" evidence="2">
    <location>
        <begin position="20"/>
        <end position="514"/>
    </location>
</feature>